<dbReference type="InterPro" id="IPR013083">
    <property type="entry name" value="Znf_RING/FYVE/PHD"/>
</dbReference>
<protein>
    <recommendedName>
        <fullName evidence="9">RING-type domain-containing protein</fullName>
    </recommendedName>
</protein>
<feature type="compositionally biased region" description="Basic and acidic residues" evidence="8">
    <location>
        <begin position="825"/>
        <end position="837"/>
    </location>
</feature>
<dbReference type="InterPro" id="IPR047545">
    <property type="entry name" value="BRcat_RBR_RNF216"/>
</dbReference>
<keyword evidence="11" id="KW-1185">Reference proteome</keyword>
<evidence type="ECO:0000313" key="10">
    <source>
        <dbReference type="EMBL" id="PAA79734.1"/>
    </source>
</evidence>
<sequence>ANLDLFDAETLDALLRAMTGDPQDPATEILQQQQQQGMMELQMQVQPPPPQSNKQVAPSENQPPAQQRVQHHAQPPAQPPAQLPATQHAQPPAQLPATQHAQPPAQLPATQHAQPPAQLPATQHAQPPAQLPATQHAQPPAQLPATQHAQPPAQQPAQPPAQQNAQQPAQPPAQPPAQQHTQPPAQQHVQQPQVRAQQPQVRAQQPQVRAQQPQVRTQQPQVRAQQPQVRAQQPQVHAQQPQQVAQQPQGAQPPHQGDRPVQTAQHQQRDMTSLDIDQLLQQWQQQQQQPPTPQQPQNSMHASVAAEQVDLVLSELLGIFPDACPDATAAAARTALAVTNGAREAAIQRVVTDYLEGGFKRRVKKYQQLRESAGSASSSYSSPGAGPSGLQKQQRSLSNPQSGVADYWDIGGREAPTDARQIRTALDILQLEFPYVSHQTISAVLASHKHLLAPAYSFLYGQLTALGLTTESSFPYRTHGFSYKMICPNQTPTPLVPGLKPPPNAIHFLRNRRPRMYGPRAAEIYGQYPHLAQELKAARDRCRTDSAGETTSANSNTVDKDEAASAGDTAPAGPVDLAQFECECCYTEFAFEQMTQCPVGHLFCRECLNGYVKEKVFGSGTTSFDCMADGCDNQFLPSLVHQALDPQVLEKFEDRLMEENLRSGLVDDQNFVRCPTCQWGAILDPGVKVFACQNCELETCRECGQDWSEHFGKKCSELEQNSETKLRRDYEERMTRARLRECHKCHASIYKTDGCNHITCRCRAHFCYICRQPLLTKDPYAHFCNHPKNPSDKGCPQKCGKCLLYTDTKQDEDLAIRDLQDEARKRRREEGFEDDKLFGAPQSPKRRKN</sequence>
<dbReference type="Gene3D" id="3.30.40.10">
    <property type="entry name" value="Zinc/RING finger domain, C3HC4 (zinc finger)"/>
    <property type="match status" value="1"/>
</dbReference>
<feature type="domain" description="RING-type" evidence="9">
    <location>
        <begin position="578"/>
        <end position="792"/>
    </location>
</feature>
<gene>
    <name evidence="10" type="ORF">BOX15_Mlig011644g1</name>
</gene>
<feature type="compositionally biased region" description="Polar residues" evidence="8">
    <location>
        <begin position="547"/>
        <end position="557"/>
    </location>
</feature>
<dbReference type="EMBL" id="NIVC01000618">
    <property type="protein sequence ID" value="PAA79734.1"/>
    <property type="molecule type" value="Genomic_DNA"/>
</dbReference>
<organism evidence="10 11">
    <name type="scientific">Macrostomum lignano</name>
    <dbReference type="NCBI Taxonomy" id="282301"/>
    <lineage>
        <taxon>Eukaryota</taxon>
        <taxon>Metazoa</taxon>
        <taxon>Spiralia</taxon>
        <taxon>Lophotrochozoa</taxon>
        <taxon>Platyhelminthes</taxon>
        <taxon>Rhabditophora</taxon>
        <taxon>Macrostomorpha</taxon>
        <taxon>Macrostomida</taxon>
        <taxon>Macrostomidae</taxon>
        <taxon>Macrostomum</taxon>
    </lineage>
</organism>
<dbReference type="CDD" id="cd16630">
    <property type="entry name" value="RING-HC_RBR_RNF216"/>
    <property type="match status" value="1"/>
</dbReference>
<dbReference type="InterPro" id="IPR002867">
    <property type="entry name" value="IBR_dom"/>
</dbReference>
<comment type="caution">
    <text evidence="10">The sequence shown here is derived from an EMBL/GenBank/DDBJ whole genome shotgun (WGS) entry which is preliminary data.</text>
</comment>
<dbReference type="CDD" id="cd20339">
    <property type="entry name" value="BRcat_RBR_RNF216"/>
    <property type="match status" value="1"/>
</dbReference>
<dbReference type="SUPFAM" id="SSF57850">
    <property type="entry name" value="RING/U-box"/>
    <property type="match status" value="3"/>
</dbReference>
<evidence type="ECO:0000256" key="7">
    <source>
        <dbReference type="ARBA" id="ARBA00022833"/>
    </source>
</evidence>
<dbReference type="Proteomes" id="UP000215902">
    <property type="component" value="Unassembled WGS sequence"/>
</dbReference>
<dbReference type="PANTHER" id="PTHR22770:SF47">
    <property type="entry name" value="E3 UBIQUITIN-PROTEIN LIGASE RNF216"/>
    <property type="match status" value="1"/>
</dbReference>
<keyword evidence="7" id="KW-0862">Zinc</keyword>
<dbReference type="InterPro" id="IPR047544">
    <property type="entry name" value="RING-HC_RBR_RNF216"/>
</dbReference>
<feature type="compositionally biased region" description="Low complexity" evidence="8">
    <location>
        <begin position="278"/>
        <end position="289"/>
    </location>
</feature>
<dbReference type="InterPro" id="IPR047546">
    <property type="entry name" value="Rcat_RBR_RNF216"/>
</dbReference>
<dbReference type="SMART" id="SM00647">
    <property type="entry name" value="IBR"/>
    <property type="match status" value="2"/>
</dbReference>
<dbReference type="CDD" id="cd20353">
    <property type="entry name" value="Rcat_RBR_RNF216"/>
    <property type="match status" value="1"/>
</dbReference>
<dbReference type="Gene3D" id="1.20.120.1750">
    <property type="match status" value="1"/>
</dbReference>
<feature type="compositionally biased region" description="Low complexity" evidence="8">
    <location>
        <begin position="83"/>
        <end position="152"/>
    </location>
</feature>
<proteinExistence type="predicted"/>
<dbReference type="InterPro" id="IPR051628">
    <property type="entry name" value="LUBAC_E3_Ligases"/>
</dbReference>
<evidence type="ECO:0000256" key="8">
    <source>
        <dbReference type="SAM" id="MobiDB-lite"/>
    </source>
</evidence>
<evidence type="ECO:0000259" key="9">
    <source>
        <dbReference type="PROSITE" id="PS51873"/>
    </source>
</evidence>
<evidence type="ECO:0000256" key="6">
    <source>
        <dbReference type="ARBA" id="ARBA00022786"/>
    </source>
</evidence>
<reference evidence="10 11" key="1">
    <citation type="submission" date="2017-06" db="EMBL/GenBank/DDBJ databases">
        <title>A platform for efficient transgenesis in Macrostomum lignano, a flatworm model organism for stem cell research.</title>
        <authorList>
            <person name="Berezikov E."/>
        </authorList>
    </citation>
    <scope>NUCLEOTIDE SEQUENCE [LARGE SCALE GENOMIC DNA]</scope>
    <source>
        <strain evidence="10">DV1</strain>
        <tissue evidence="10">Whole organism</tissue>
    </source>
</reference>
<evidence type="ECO:0000256" key="2">
    <source>
        <dbReference type="ARBA" id="ARBA00022679"/>
    </source>
</evidence>
<keyword evidence="5" id="KW-0863">Zinc-finger</keyword>
<feature type="non-terminal residue" evidence="10">
    <location>
        <position position="1"/>
    </location>
</feature>
<feature type="compositionally biased region" description="Low complexity" evidence="8">
    <location>
        <begin position="373"/>
        <end position="389"/>
    </location>
</feature>
<dbReference type="PANTHER" id="PTHR22770">
    <property type="entry name" value="UBIQUITIN CONJUGATING ENZYME 7 INTERACTING PROTEIN-RELATED"/>
    <property type="match status" value="1"/>
</dbReference>
<feature type="region of interest" description="Disordered" evidence="8">
    <location>
        <begin position="825"/>
        <end position="849"/>
    </location>
</feature>
<evidence type="ECO:0000256" key="4">
    <source>
        <dbReference type="ARBA" id="ARBA00022737"/>
    </source>
</evidence>
<keyword evidence="3" id="KW-0479">Metal-binding</keyword>
<keyword evidence="4" id="KW-0677">Repeat</keyword>
<accession>A0A267G2W4</accession>
<dbReference type="AlphaFoldDB" id="A0A267G2W4"/>
<feature type="compositionally biased region" description="Polar residues" evidence="8">
    <location>
        <begin position="390"/>
        <end position="402"/>
    </location>
</feature>
<keyword evidence="2" id="KW-0808">Transferase</keyword>
<comment type="pathway">
    <text evidence="1">Protein modification; protein ubiquitination.</text>
</comment>
<evidence type="ECO:0000256" key="3">
    <source>
        <dbReference type="ARBA" id="ARBA00022723"/>
    </source>
</evidence>
<feature type="compositionally biased region" description="Low complexity" evidence="8">
    <location>
        <begin position="31"/>
        <end position="45"/>
    </location>
</feature>
<dbReference type="Pfam" id="PF26200">
    <property type="entry name" value="Rcat_RNF216"/>
    <property type="match status" value="1"/>
</dbReference>
<evidence type="ECO:0000313" key="11">
    <source>
        <dbReference type="Proteomes" id="UP000215902"/>
    </source>
</evidence>
<feature type="region of interest" description="Disordered" evidence="8">
    <location>
        <begin position="542"/>
        <end position="570"/>
    </location>
</feature>
<dbReference type="STRING" id="282301.A0A267G2W4"/>
<name>A0A267G2W4_9PLAT</name>
<feature type="region of interest" description="Disordered" evidence="8">
    <location>
        <begin position="20"/>
        <end position="303"/>
    </location>
</feature>
<dbReference type="GO" id="GO:0008270">
    <property type="term" value="F:zinc ion binding"/>
    <property type="evidence" value="ECO:0007669"/>
    <property type="project" value="UniProtKB-KW"/>
</dbReference>
<feature type="compositionally biased region" description="Low complexity" evidence="8">
    <location>
        <begin position="176"/>
        <end position="255"/>
    </location>
</feature>
<dbReference type="GO" id="GO:0016740">
    <property type="term" value="F:transferase activity"/>
    <property type="evidence" value="ECO:0007669"/>
    <property type="project" value="UniProtKB-KW"/>
</dbReference>
<keyword evidence="6" id="KW-0833">Ubl conjugation pathway</keyword>
<feature type="compositionally biased region" description="Low complexity" evidence="8">
    <location>
        <begin position="62"/>
        <end position="75"/>
    </location>
</feature>
<evidence type="ECO:0000256" key="5">
    <source>
        <dbReference type="ARBA" id="ARBA00022771"/>
    </source>
</evidence>
<dbReference type="Pfam" id="PF26191">
    <property type="entry name" value="RING-HC_RBR_RNF216"/>
    <property type="match status" value="1"/>
</dbReference>
<dbReference type="PROSITE" id="PS51873">
    <property type="entry name" value="TRIAD"/>
    <property type="match status" value="1"/>
</dbReference>
<dbReference type="InterPro" id="IPR044066">
    <property type="entry name" value="TRIAD_supradom"/>
</dbReference>
<feature type="region of interest" description="Disordered" evidence="8">
    <location>
        <begin position="373"/>
        <end position="402"/>
    </location>
</feature>
<dbReference type="OrthoDB" id="10009520at2759"/>
<evidence type="ECO:0000256" key="1">
    <source>
        <dbReference type="ARBA" id="ARBA00004906"/>
    </source>
</evidence>